<gene>
    <name evidence="1" type="ORF">Tsubulata_028141</name>
</gene>
<evidence type="ECO:0000313" key="1">
    <source>
        <dbReference type="EMBL" id="KAJ4837199.1"/>
    </source>
</evidence>
<organism evidence="1 2">
    <name type="scientific">Turnera subulata</name>
    <dbReference type="NCBI Taxonomy" id="218843"/>
    <lineage>
        <taxon>Eukaryota</taxon>
        <taxon>Viridiplantae</taxon>
        <taxon>Streptophyta</taxon>
        <taxon>Embryophyta</taxon>
        <taxon>Tracheophyta</taxon>
        <taxon>Spermatophyta</taxon>
        <taxon>Magnoliopsida</taxon>
        <taxon>eudicotyledons</taxon>
        <taxon>Gunneridae</taxon>
        <taxon>Pentapetalae</taxon>
        <taxon>rosids</taxon>
        <taxon>fabids</taxon>
        <taxon>Malpighiales</taxon>
        <taxon>Passifloraceae</taxon>
        <taxon>Turnera</taxon>
    </lineage>
</organism>
<proteinExistence type="predicted"/>
<evidence type="ECO:0000313" key="2">
    <source>
        <dbReference type="Proteomes" id="UP001141552"/>
    </source>
</evidence>
<keyword evidence="2" id="KW-1185">Reference proteome</keyword>
<accession>A0A9Q0FSV1</accession>
<reference evidence="1" key="2">
    <citation type="journal article" date="2023" name="Plants (Basel)">
        <title>Annotation of the Turnera subulata (Passifloraceae) Draft Genome Reveals the S-Locus Evolved after the Divergence of Turneroideae from Passifloroideae in a Stepwise Manner.</title>
        <authorList>
            <person name="Henning P.M."/>
            <person name="Roalson E.H."/>
            <person name="Mir W."/>
            <person name="McCubbin A.G."/>
            <person name="Shore J.S."/>
        </authorList>
    </citation>
    <scope>NUCLEOTIDE SEQUENCE</scope>
    <source>
        <tissue evidence="1">Leaves</tissue>
    </source>
</reference>
<sequence length="141" mass="15872">MHQNTLFFPKIIPDPTQSSHLLHSALNEGSSSLSPKIPSATVSLLFVLLLLPIVRHPLLLFTVFSSSSSSSLSLFRIVGRALRRFGRKRLRGMEGKVEKPRVFWKQEDIDALIIALGSNDIQYLRPVLLFVQNVMEMEISS</sequence>
<comment type="caution">
    <text evidence="1">The sequence shown here is derived from an EMBL/GenBank/DDBJ whole genome shotgun (WGS) entry which is preliminary data.</text>
</comment>
<dbReference type="Proteomes" id="UP001141552">
    <property type="component" value="Unassembled WGS sequence"/>
</dbReference>
<protein>
    <submittedName>
        <fullName evidence="1">Uncharacterized protein</fullName>
    </submittedName>
</protein>
<reference evidence="1" key="1">
    <citation type="submission" date="2022-02" db="EMBL/GenBank/DDBJ databases">
        <authorList>
            <person name="Henning P.M."/>
            <person name="McCubbin A.G."/>
            <person name="Shore J.S."/>
        </authorList>
    </citation>
    <scope>NUCLEOTIDE SEQUENCE</scope>
    <source>
        <strain evidence="1">F60SS</strain>
        <tissue evidence="1">Leaves</tissue>
    </source>
</reference>
<dbReference type="EMBL" id="JAKUCV010003904">
    <property type="protein sequence ID" value="KAJ4837199.1"/>
    <property type="molecule type" value="Genomic_DNA"/>
</dbReference>
<dbReference type="AlphaFoldDB" id="A0A9Q0FSV1"/>
<name>A0A9Q0FSV1_9ROSI</name>